<dbReference type="EMBL" id="OJIN01000245">
    <property type="protein sequence ID" value="SPD76523.1"/>
    <property type="molecule type" value="Genomic_DNA"/>
</dbReference>
<evidence type="ECO:0000313" key="2">
    <source>
        <dbReference type="EMBL" id="SPD76523.1"/>
    </source>
</evidence>
<protein>
    <recommendedName>
        <fullName evidence="1">N-acyl amino acid synthase FeeM catalytic core domain-containing protein</fullName>
    </recommendedName>
</protein>
<dbReference type="Pfam" id="PF21926">
    <property type="entry name" value="FeeM"/>
    <property type="match status" value="1"/>
</dbReference>
<accession>A0A445N4B2</accession>
<dbReference type="InterPro" id="IPR054597">
    <property type="entry name" value="FeeM_cat"/>
</dbReference>
<gene>
    <name evidence="2" type="ORF">PITCH_A980037</name>
</gene>
<dbReference type="Gene3D" id="3.40.630.30">
    <property type="match status" value="1"/>
</dbReference>
<dbReference type="SUPFAM" id="SSF55729">
    <property type="entry name" value="Acyl-CoA N-acyltransferases (Nat)"/>
    <property type="match status" value="1"/>
</dbReference>
<name>A0A445N4B2_9BACT</name>
<organism evidence="2">
    <name type="scientific">uncultured Desulfobacterium sp</name>
    <dbReference type="NCBI Taxonomy" id="201089"/>
    <lineage>
        <taxon>Bacteria</taxon>
        <taxon>Pseudomonadati</taxon>
        <taxon>Thermodesulfobacteriota</taxon>
        <taxon>Desulfobacteria</taxon>
        <taxon>Desulfobacterales</taxon>
        <taxon>Desulfobacteriaceae</taxon>
        <taxon>Desulfobacterium</taxon>
        <taxon>environmental samples</taxon>
    </lineage>
</organism>
<dbReference type="InterPro" id="IPR016181">
    <property type="entry name" value="Acyl_CoA_acyltransferase"/>
</dbReference>
<dbReference type="AlphaFoldDB" id="A0A445N4B2"/>
<evidence type="ECO:0000259" key="1">
    <source>
        <dbReference type="Pfam" id="PF21926"/>
    </source>
</evidence>
<proteinExistence type="predicted"/>
<sequence length="110" mass="12667">MRNNGGCAEVSRLSILPEFRGSLVSLAMFRAFYRYASARGIEYFCISVPYNHIPLYQNLGFMHFAGPYFNKLLGVNLSIYKVRIAEGLEKLRLRPPRMWDYFLQPLPGIG</sequence>
<reference evidence="2" key="1">
    <citation type="submission" date="2018-01" db="EMBL/GenBank/DDBJ databases">
        <authorList>
            <person name="Regsiter A."/>
            <person name="William W."/>
        </authorList>
    </citation>
    <scope>NUCLEOTIDE SEQUENCE</scope>
    <source>
        <strain evidence="2">TRIP AH-1</strain>
    </source>
</reference>
<feature type="domain" description="N-acyl amino acid synthase FeeM catalytic core" evidence="1">
    <location>
        <begin position="6"/>
        <end position="77"/>
    </location>
</feature>